<dbReference type="InterPro" id="IPR023754">
    <property type="entry name" value="HemeA_Synthase_type2"/>
</dbReference>
<evidence type="ECO:0000256" key="7">
    <source>
        <dbReference type="ARBA" id="ARBA00023004"/>
    </source>
</evidence>
<keyword evidence="7 12" id="KW-0408">Iron</keyword>
<evidence type="ECO:0000256" key="10">
    <source>
        <dbReference type="ARBA" id="ARBA00044501"/>
    </source>
</evidence>
<feature type="transmembrane region" description="Helical" evidence="12">
    <location>
        <begin position="166"/>
        <end position="188"/>
    </location>
</feature>
<evidence type="ECO:0000256" key="8">
    <source>
        <dbReference type="ARBA" id="ARBA00023133"/>
    </source>
</evidence>
<keyword evidence="3 12" id="KW-0812">Transmembrane</keyword>
<comment type="similarity">
    <text evidence="12">Belongs to the COX15/CtaA family. Type 2 subfamily.</text>
</comment>
<keyword evidence="6 12" id="KW-0560">Oxidoreductase</keyword>
<dbReference type="EMBL" id="CP039690">
    <property type="protein sequence ID" value="QCI68919.1"/>
    <property type="molecule type" value="Genomic_DNA"/>
</dbReference>
<dbReference type="OrthoDB" id="9793156at2"/>
<evidence type="ECO:0000256" key="5">
    <source>
        <dbReference type="ARBA" id="ARBA00022989"/>
    </source>
</evidence>
<evidence type="ECO:0000256" key="12">
    <source>
        <dbReference type="HAMAP-Rule" id="MF_01665"/>
    </source>
</evidence>
<dbReference type="InterPro" id="IPR003780">
    <property type="entry name" value="COX15/CtaA_fam"/>
</dbReference>
<keyword evidence="4 12" id="KW-0479">Metal-binding</keyword>
<gene>
    <name evidence="12" type="primary">ctaA</name>
    <name evidence="13" type="ORF">E8M01_34630</name>
</gene>
<dbReference type="GO" id="GO:0046872">
    <property type="term" value="F:metal ion binding"/>
    <property type="evidence" value="ECO:0007669"/>
    <property type="project" value="UniProtKB-KW"/>
</dbReference>
<dbReference type="GO" id="GO:0120547">
    <property type="term" value="F:heme A synthase activity"/>
    <property type="evidence" value="ECO:0007669"/>
    <property type="project" value="UniProtKB-EC"/>
</dbReference>
<dbReference type="GO" id="GO:0006784">
    <property type="term" value="P:heme A biosynthetic process"/>
    <property type="evidence" value="ECO:0007669"/>
    <property type="project" value="UniProtKB-UniRule"/>
</dbReference>
<dbReference type="RefSeq" id="WP_136964332.1">
    <property type="nucleotide sequence ID" value="NZ_CP039690.1"/>
</dbReference>
<feature type="transmembrane region" description="Helical" evidence="12">
    <location>
        <begin position="131"/>
        <end position="154"/>
    </location>
</feature>
<keyword evidence="5 12" id="KW-1133">Transmembrane helix</keyword>
<accession>A0A4D7B525</accession>
<comment type="cofactor">
    <cofactor evidence="1 12">
        <name>heme b</name>
        <dbReference type="ChEBI" id="CHEBI:60344"/>
    </cofactor>
</comment>
<feature type="transmembrane region" description="Helical" evidence="12">
    <location>
        <begin position="200"/>
        <end position="222"/>
    </location>
</feature>
<dbReference type="EC" id="1.17.99.9" evidence="12"/>
<dbReference type="AlphaFoldDB" id="A0A4D7B525"/>
<dbReference type="Proteomes" id="UP000298781">
    <property type="component" value="Chromosome"/>
</dbReference>
<feature type="transmembrane region" description="Helical" evidence="12">
    <location>
        <begin position="266"/>
        <end position="284"/>
    </location>
</feature>
<feature type="transmembrane region" description="Helical" evidence="12">
    <location>
        <begin position="102"/>
        <end position="124"/>
    </location>
</feature>
<dbReference type="PANTHER" id="PTHR23289">
    <property type="entry name" value="CYTOCHROME C OXIDASE ASSEMBLY PROTEIN COX15"/>
    <property type="match status" value="1"/>
</dbReference>
<feature type="transmembrane region" description="Helical" evidence="12">
    <location>
        <begin position="296"/>
        <end position="317"/>
    </location>
</feature>
<evidence type="ECO:0000256" key="1">
    <source>
        <dbReference type="ARBA" id="ARBA00001970"/>
    </source>
</evidence>
<comment type="subcellular location">
    <subcellularLocation>
        <location evidence="12">Cell membrane</location>
        <topology evidence="12">Multi-pass membrane protein</topology>
    </subcellularLocation>
    <subcellularLocation>
        <location evidence="2">Membrane</location>
        <topology evidence="2">Multi-pass membrane protein</topology>
    </subcellularLocation>
</comment>
<evidence type="ECO:0000313" key="14">
    <source>
        <dbReference type="Proteomes" id="UP000298781"/>
    </source>
</evidence>
<evidence type="ECO:0000256" key="3">
    <source>
        <dbReference type="ARBA" id="ARBA00022692"/>
    </source>
</evidence>
<protein>
    <recommendedName>
        <fullName evidence="12">Heme A synthase</fullName>
        <shortName evidence="12">HAS</shortName>
        <ecNumber evidence="12">1.17.99.9</ecNumber>
    </recommendedName>
    <alternativeName>
        <fullName evidence="12">Cytochrome aa3-controlling protein</fullName>
    </alternativeName>
</protein>
<evidence type="ECO:0000256" key="2">
    <source>
        <dbReference type="ARBA" id="ARBA00004141"/>
    </source>
</evidence>
<comment type="caution">
    <text evidence="12">Lacks conserved residue(s) required for the propagation of feature annotation.</text>
</comment>
<evidence type="ECO:0000313" key="13">
    <source>
        <dbReference type="EMBL" id="QCI68919.1"/>
    </source>
</evidence>
<name>A0A4D7B525_9HYPH</name>
<keyword evidence="14" id="KW-1185">Reference proteome</keyword>
<feature type="binding site" description="axial binding residue" evidence="12">
    <location>
        <position position="268"/>
    </location>
    <ligand>
        <name>heme</name>
        <dbReference type="ChEBI" id="CHEBI:30413"/>
    </ligand>
    <ligandPart>
        <name>Fe</name>
        <dbReference type="ChEBI" id="CHEBI:18248"/>
    </ligandPart>
</feature>
<evidence type="ECO:0000256" key="6">
    <source>
        <dbReference type="ARBA" id="ARBA00023002"/>
    </source>
</evidence>
<keyword evidence="9 12" id="KW-0472">Membrane</keyword>
<dbReference type="HAMAP" id="MF_01665">
    <property type="entry name" value="HemeA_synth_type2"/>
    <property type="match status" value="1"/>
</dbReference>
<proteinExistence type="inferred from homology"/>
<feature type="transmembrane region" description="Helical" evidence="12">
    <location>
        <begin position="20"/>
        <end position="41"/>
    </location>
</feature>
<dbReference type="UniPathway" id="UPA00269">
    <property type="reaction ID" value="UER00713"/>
</dbReference>
<organism evidence="13 14">
    <name type="scientific">Phreatobacter stygius</name>
    <dbReference type="NCBI Taxonomy" id="1940610"/>
    <lineage>
        <taxon>Bacteria</taxon>
        <taxon>Pseudomonadati</taxon>
        <taxon>Pseudomonadota</taxon>
        <taxon>Alphaproteobacteria</taxon>
        <taxon>Hyphomicrobiales</taxon>
        <taxon>Phreatobacteraceae</taxon>
        <taxon>Phreatobacter</taxon>
    </lineage>
</organism>
<comment type="pathway">
    <text evidence="10 12">Porphyrin-containing compound metabolism; heme A biosynthesis; heme A from heme O: step 1/1.</text>
</comment>
<comment type="subunit">
    <text evidence="12">Interacts with CtaB.</text>
</comment>
<comment type="function">
    <text evidence="12">Catalyzes the conversion of heme O to heme A by two successive hydroxylations of the methyl group at C8. The first hydroxylation forms heme I, the second hydroxylation results in an unstable dihydroxymethyl group, which spontaneously dehydrates, resulting in the formyl group of heme A.</text>
</comment>
<comment type="catalytic activity">
    <reaction evidence="11">
        <text>Fe(II)-heme o + 2 A + H2O = Fe(II)-heme a + 2 AH2</text>
        <dbReference type="Rhea" id="RHEA:63388"/>
        <dbReference type="ChEBI" id="CHEBI:13193"/>
        <dbReference type="ChEBI" id="CHEBI:15377"/>
        <dbReference type="ChEBI" id="CHEBI:17499"/>
        <dbReference type="ChEBI" id="CHEBI:60530"/>
        <dbReference type="ChEBI" id="CHEBI:61715"/>
        <dbReference type="EC" id="1.17.99.9"/>
    </reaction>
    <physiologicalReaction direction="left-to-right" evidence="11">
        <dbReference type="Rhea" id="RHEA:63389"/>
    </physiologicalReaction>
</comment>
<evidence type="ECO:0000256" key="9">
    <source>
        <dbReference type="ARBA" id="ARBA00023136"/>
    </source>
</evidence>
<sequence>MPAGQTVSAPDGHDRAVRLWLFVIAVLVFAMVVVGGATRLTDSGLSITEWRPLMGAIPPLSHDQWLVEFAKYRASPQYDAINRGMSLGNFQFIYWWEWAHRLLGRLIGAAMLLPWLFFVAKGWLKGRLAAVTFGIGLMIGLQGLVGWLMVASGLNPGMVAVAPLKLMFHLTLACVIFAALIWVALGLGAQRERSPAPVRLRAGGIAILVLLFVQIMLGALVAGNDAGMRFNDWPLMDGALVPPLEQLFDKPSTLEAFVDSLALTQFNHRLGAYALFALAIWHMLSARGTGFAKGAVVQLGLVTAQAIIGITALVLVVPLWAGLLHQAFAVLVLGHVVAHVHGLTRAPRMPEQPAAQVLSAA</sequence>
<dbReference type="GO" id="GO:0005886">
    <property type="term" value="C:plasma membrane"/>
    <property type="evidence" value="ECO:0007669"/>
    <property type="project" value="UniProtKB-SubCell"/>
</dbReference>
<feature type="binding site" description="axial binding residue" evidence="12">
    <location>
        <position position="325"/>
    </location>
    <ligand>
        <name>heme</name>
        <dbReference type="ChEBI" id="CHEBI:30413"/>
    </ligand>
    <ligandPart>
        <name>Fe</name>
        <dbReference type="ChEBI" id="CHEBI:18248"/>
    </ligandPart>
</feature>
<dbReference type="PANTHER" id="PTHR23289:SF2">
    <property type="entry name" value="CYTOCHROME C OXIDASE ASSEMBLY PROTEIN COX15 HOMOLOG"/>
    <property type="match status" value="1"/>
</dbReference>
<evidence type="ECO:0000256" key="11">
    <source>
        <dbReference type="ARBA" id="ARBA00048044"/>
    </source>
</evidence>
<dbReference type="KEGG" id="pstg:E8M01_34630"/>
<keyword evidence="12" id="KW-1003">Cell membrane</keyword>
<dbReference type="Pfam" id="PF02628">
    <property type="entry name" value="COX15-CtaA"/>
    <property type="match status" value="1"/>
</dbReference>
<reference evidence="13 14" key="1">
    <citation type="submission" date="2019-04" db="EMBL/GenBank/DDBJ databases">
        <title>Phreatobacter aquaticus sp. nov.</title>
        <authorList>
            <person name="Choi A."/>
        </authorList>
    </citation>
    <scope>NUCLEOTIDE SEQUENCE [LARGE SCALE GENOMIC DNA]</scope>
    <source>
        <strain evidence="13 14">KCTC 52518</strain>
    </source>
</reference>
<evidence type="ECO:0000256" key="4">
    <source>
        <dbReference type="ARBA" id="ARBA00022723"/>
    </source>
</evidence>
<keyword evidence="8 12" id="KW-0350">Heme biosynthesis</keyword>